<feature type="transmembrane region" description="Helical" evidence="1">
    <location>
        <begin position="174"/>
        <end position="194"/>
    </location>
</feature>
<keyword evidence="1" id="KW-0812">Transmembrane</keyword>
<dbReference type="PANTHER" id="PTHR38454:SF1">
    <property type="entry name" value="INTEGRAL MEMBRANE PROTEIN"/>
    <property type="match status" value="1"/>
</dbReference>
<reference evidence="3" key="1">
    <citation type="submission" date="2016-12" db="EMBL/GenBank/DDBJ databases">
        <title>Comparative genomics of four Isosphaeraceae planctomycetes: a common pool of plasmids and glycoside hydrolase genes.</title>
        <authorList>
            <person name="Ivanova A."/>
        </authorList>
    </citation>
    <scope>NUCLEOTIDE SEQUENCE [LARGE SCALE GENOMIC DNA]</scope>
    <source>
        <strain evidence="3">PX4</strain>
    </source>
</reference>
<dbReference type="STRING" id="1387353.BSF38_01755"/>
<dbReference type="KEGG" id="pbor:BSF38_01755"/>
<protein>
    <recommendedName>
        <fullName evidence="4">YfhO family protein</fullName>
    </recommendedName>
</protein>
<evidence type="ECO:0000313" key="2">
    <source>
        <dbReference type="EMBL" id="APW60287.1"/>
    </source>
</evidence>
<feature type="transmembrane region" description="Helical" evidence="1">
    <location>
        <begin position="95"/>
        <end position="116"/>
    </location>
</feature>
<dbReference type="AlphaFoldDB" id="A0A1U7CMY5"/>
<feature type="transmembrane region" description="Helical" evidence="1">
    <location>
        <begin position="427"/>
        <end position="448"/>
    </location>
</feature>
<evidence type="ECO:0008006" key="4">
    <source>
        <dbReference type="Google" id="ProtNLM"/>
    </source>
</evidence>
<keyword evidence="1" id="KW-1133">Transmembrane helix</keyword>
<evidence type="ECO:0000256" key="1">
    <source>
        <dbReference type="SAM" id="Phobius"/>
    </source>
</evidence>
<dbReference type="InterPro" id="IPR018580">
    <property type="entry name" value="Uncharacterised_YfhO"/>
</dbReference>
<evidence type="ECO:0000313" key="3">
    <source>
        <dbReference type="Proteomes" id="UP000186309"/>
    </source>
</evidence>
<accession>A0A1U7CMY5</accession>
<feature type="transmembrane region" description="Helical" evidence="1">
    <location>
        <begin position="147"/>
        <end position="167"/>
    </location>
</feature>
<feature type="transmembrane region" description="Helical" evidence="1">
    <location>
        <begin position="256"/>
        <end position="274"/>
    </location>
</feature>
<feature type="transmembrane region" description="Helical" evidence="1">
    <location>
        <begin position="123"/>
        <end position="141"/>
    </location>
</feature>
<name>A0A1U7CMY5_9BACT</name>
<feature type="transmembrane region" description="Helical" evidence="1">
    <location>
        <begin position="725"/>
        <end position="745"/>
    </location>
</feature>
<dbReference type="Proteomes" id="UP000186309">
    <property type="component" value="Chromosome"/>
</dbReference>
<organism evidence="2 3">
    <name type="scientific">Paludisphaera borealis</name>
    <dbReference type="NCBI Taxonomy" id="1387353"/>
    <lineage>
        <taxon>Bacteria</taxon>
        <taxon>Pseudomonadati</taxon>
        <taxon>Planctomycetota</taxon>
        <taxon>Planctomycetia</taxon>
        <taxon>Isosphaerales</taxon>
        <taxon>Isosphaeraceae</taxon>
        <taxon>Paludisphaera</taxon>
    </lineage>
</organism>
<gene>
    <name evidence="2" type="ORF">BSF38_01755</name>
</gene>
<feature type="transmembrane region" description="Helical" evidence="1">
    <location>
        <begin position="294"/>
        <end position="313"/>
    </location>
</feature>
<dbReference type="EMBL" id="CP019082">
    <property type="protein sequence ID" value="APW60287.1"/>
    <property type="molecule type" value="Genomic_DNA"/>
</dbReference>
<sequence length="756" mass="81581">MRTLASAVFRSPAFPPLCLAGVLLAGLLIGIEPVGGDPDRLYRPIKAELARALAEGRLPFWTIHLGLGFPLVAESHAAAFYPPNWLLYRFLSVPAAYRLSMFLHYLLLVAATFAYARRLEIGPTGAAVAALSFGFCGFQSIHSSHEVFYHALAYLPLCLYLAEWFLAEGRGRGLVLLAIVYALQLSVGHFQIQSWTAGLVLLTGVWRLAGSPRLVGRVFGLLAALVWGGAIAAVQLGASWELARFVGFDRRSFADLAFFGFPPAHWVELFAPTLFRGIPGGPEASYWYSQGTTGYEACFYVGTIPLILAVIGLCSGRGRGRGRSFWVATSLASFIVAILPVLWLQGFAWVVTIPGMGLFRAPGRFLAIASLGLCLAAGRGLDSASGGGRTWPGLVLSWLFAAVAAWWGLSWCLRPDHASILGGDRLLLSLALTAASWVVATILIAATVRRRIGPGVLLAATALELGGLYYTSTTDWGWAIAVPEQSPVLARLAEERDVGRVAGLLHDLPLRFAATPAYPHTGFAPPPPHPLLEQLEQRAAAGTPWGRGLLRRFGVTHGVWDGPVDDDGIETIHTGPDATLDRLVYKPPGAPPHANWRLVRYKDVMPQVRAATRARFAPDEPALIAGISYDLDPSVVWYLAKDRRKDPEPGATAARVVAWNGREATVEHDGPCDLVVNRTYYPGWSASIDDGPQRPVGRAELGVQVVHLPNAGTHRVRFSYRPTTLWPASWISAGALVLAMGGLAVEARRFVARGAS</sequence>
<keyword evidence="3" id="KW-1185">Reference proteome</keyword>
<feature type="transmembrane region" description="Helical" evidence="1">
    <location>
        <begin position="390"/>
        <end position="407"/>
    </location>
</feature>
<dbReference type="RefSeq" id="WP_168189345.1">
    <property type="nucleotide sequence ID" value="NZ_CP019082.1"/>
</dbReference>
<feature type="transmembrane region" description="Helical" evidence="1">
    <location>
        <begin position="214"/>
        <end position="236"/>
    </location>
</feature>
<feature type="transmembrane region" description="Helical" evidence="1">
    <location>
        <begin position="325"/>
        <end position="349"/>
    </location>
</feature>
<keyword evidence="1" id="KW-0472">Membrane</keyword>
<proteinExistence type="predicted"/>
<dbReference type="PANTHER" id="PTHR38454">
    <property type="entry name" value="INTEGRAL MEMBRANE PROTEIN-RELATED"/>
    <property type="match status" value="1"/>
</dbReference>